<dbReference type="Pfam" id="PF24764">
    <property type="entry name" value="rva_4"/>
    <property type="match status" value="1"/>
</dbReference>
<dbReference type="SUPFAM" id="SSF53098">
    <property type="entry name" value="Ribonuclease H-like"/>
    <property type="match status" value="1"/>
</dbReference>
<name>A0ABD1JNR1_9TELE</name>
<dbReference type="Proteomes" id="UP001591681">
    <property type="component" value="Unassembled WGS sequence"/>
</dbReference>
<dbReference type="InterPro" id="IPR012337">
    <property type="entry name" value="RNaseH-like_sf"/>
</dbReference>
<organism evidence="2 3">
    <name type="scientific">Coilia grayii</name>
    <name type="common">Gray's grenadier anchovy</name>
    <dbReference type="NCBI Taxonomy" id="363190"/>
    <lineage>
        <taxon>Eukaryota</taxon>
        <taxon>Metazoa</taxon>
        <taxon>Chordata</taxon>
        <taxon>Craniata</taxon>
        <taxon>Vertebrata</taxon>
        <taxon>Euteleostomi</taxon>
        <taxon>Actinopterygii</taxon>
        <taxon>Neopterygii</taxon>
        <taxon>Teleostei</taxon>
        <taxon>Clupei</taxon>
        <taxon>Clupeiformes</taxon>
        <taxon>Clupeoidei</taxon>
        <taxon>Engraulidae</taxon>
        <taxon>Coilinae</taxon>
        <taxon>Coilia</taxon>
    </lineage>
</organism>
<gene>
    <name evidence="2" type="ORF">ACEWY4_015608</name>
</gene>
<dbReference type="PANTHER" id="PTHR46791">
    <property type="entry name" value="EXPRESSED PROTEIN"/>
    <property type="match status" value="1"/>
</dbReference>
<sequence>MARLHYLITFYFKLGLRHGDILQLLGTVDNIVISMRTLRRILKDMGFPGLPYRRKNESDPLEVASFLIDQLNGHGRLHGYKFHHLNCVQAGYVVTQSTVRHLLKSLNPNGVERRRRNRLMRRMYLNPGPNFMWHVDSYDKLKPFGVCINGAIDGFSRLMIWLHAYSTNSNPKIIAGYFIQEVERRMGTPSRIRADLGTENVTMAEMQRFLRWSTDRRIVSNCYISGSSNHNQRIESWWAFLRRHHAQYWMNRFQELKDKDCFSGDFLDKQLILFTCLSIIQEELQQIAQLWNTHVVRKSRNAVAPSGRLILMYTLPHLFGGQDHLKQVSQEAVEACKEECQQRGPCPCDETVFDMCCLIMAENFLHSPTTADEAIELYLFLRACILKDLDIIP</sequence>
<evidence type="ECO:0000259" key="1">
    <source>
        <dbReference type="Pfam" id="PF24764"/>
    </source>
</evidence>
<comment type="caution">
    <text evidence="2">The sequence shown here is derived from an EMBL/GenBank/DDBJ whole genome shotgun (WGS) entry which is preliminary data.</text>
</comment>
<feature type="domain" description="Integrase core" evidence="1">
    <location>
        <begin position="124"/>
        <end position="302"/>
    </location>
</feature>
<dbReference type="PANTHER" id="PTHR46791:SF14">
    <property type="match status" value="1"/>
</dbReference>
<dbReference type="AlphaFoldDB" id="A0ABD1JNR1"/>
<evidence type="ECO:0000313" key="2">
    <source>
        <dbReference type="EMBL" id="KAL2088709.1"/>
    </source>
</evidence>
<reference evidence="2 3" key="1">
    <citation type="submission" date="2024-09" db="EMBL/GenBank/DDBJ databases">
        <title>A chromosome-level genome assembly of Gray's grenadier anchovy, Coilia grayii.</title>
        <authorList>
            <person name="Fu Z."/>
        </authorList>
    </citation>
    <scope>NUCLEOTIDE SEQUENCE [LARGE SCALE GENOMIC DNA]</scope>
    <source>
        <strain evidence="2">G4</strain>
        <tissue evidence="2">Muscle</tissue>
    </source>
</reference>
<keyword evidence="3" id="KW-1185">Reference proteome</keyword>
<proteinExistence type="predicted"/>
<dbReference type="Gene3D" id="3.30.420.10">
    <property type="entry name" value="Ribonuclease H-like superfamily/Ribonuclease H"/>
    <property type="match status" value="1"/>
</dbReference>
<dbReference type="InterPro" id="IPR058913">
    <property type="entry name" value="Integrase_dom_put"/>
</dbReference>
<dbReference type="EMBL" id="JBHFQA010000013">
    <property type="protein sequence ID" value="KAL2088709.1"/>
    <property type="molecule type" value="Genomic_DNA"/>
</dbReference>
<dbReference type="InterPro" id="IPR036397">
    <property type="entry name" value="RNaseH_sf"/>
</dbReference>
<protein>
    <recommendedName>
        <fullName evidence="1">Integrase core domain-containing protein</fullName>
    </recommendedName>
</protein>
<accession>A0ABD1JNR1</accession>
<evidence type="ECO:0000313" key="3">
    <source>
        <dbReference type="Proteomes" id="UP001591681"/>
    </source>
</evidence>